<evidence type="ECO:0000313" key="7">
    <source>
        <dbReference type="EMBL" id="KAK7097246.1"/>
    </source>
</evidence>
<feature type="compositionally biased region" description="Low complexity" evidence="3">
    <location>
        <begin position="647"/>
        <end position="662"/>
    </location>
</feature>
<dbReference type="FunFam" id="2.20.100.10:FF:000001">
    <property type="entry name" value="semaphorin-5A isoform X1"/>
    <property type="match status" value="1"/>
</dbReference>
<evidence type="ECO:0000256" key="1">
    <source>
        <dbReference type="ARBA" id="ARBA00023157"/>
    </source>
</evidence>
<feature type="compositionally biased region" description="Low complexity" evidence="3">
    <location>
        <begin position="830"/>
        <end position="849"/>
    </location>
</feature>
<feature type="compositionally biased region" description="Low complexity" evidence="3">
    <location>
        <begin position="797"/>
        <end position="808"/>
    </location>
</feature>
<dbReference type="Pfam" id="PF00090">
    <property type="entry name" value="TSP_1"/>
    <property type="match status" value="1"/>
</dbReference>
<feature type="signal peptide" evidence="5">
    <location>
        <begin position="1"/>
        <end position="24"/>
    </location>
</feature>
<dbReference type="EMBL" id="JBAMIC010000013">
    <property type="protein sequence ID" value="KAK7097246.1"/>
    <property type="molecule type" value="Genomic_DNA"/>
</dbReference>
<dbReference type="InterPro" id="IPR000884">
    <property type="entry name" value="TSP1_rpt"/>
</dbReference>
<dbReference type="InterPro" id="IPR035914">
    <property type="entry name" value="Sperma_CUB_dom_sf"/>
</dbReference>
<dbReference type="SUPFAM" id="SSF49854">
    <property type="entry name" value="Spermadhesin, CUB domain"/>
    <property type="match status" value="1"/>
</dbReference>
<feature type="compositionally biased region" description="Low complexity" evidence="3">
    <location>
        <begin position="996"/>
        <end position="1006"/>
    </location>
</feature>
<feature type="domain" description="CUB" evidence="6">
    <location>
        <begin position="421"/>
        <end position="541"/>
    </location>
</feature>
<keyword evidence="4" id="KW-0472">Membrane</keyword>
<protein>
    <recommendedName>
        <fullName evidence="6">CUB domain-containing protein</fullName>
    </recommendedName>
</protein>
<keyword evidence="4" id="KW-1133">Transmembrane helix</keyword>
<dbReference type="InterPro" id="IPR038877">
    <property type="entry name" value="THSD1"/>
</dbReference>
<dbReference type="PANTHER" id="PTHR16311">
    <property type="entry name" value="THROMBOSPONDIN TYPE I DOMAIN-CONTAINING 1"/>
    <property type="match status" value="1"/>
</dbReference>
<keyword evidence="5" id="KW-0732">Signal</keyword>
<dbReference type="Pfam" id="PF00431">
    <property type="entry name" value="CUB"/>
    <property type="match status" value="1"/>
</dbReference>
<dbReference type="InterPro" id="IPR056219">
    <property type="entry name" value="THSD1_D3"/>
</dbReference>
<dbReference type="Gene3D" id="2.20.100.10">
    <property type="entry name" value="Thrombospondin type-1 (TSP1) repeat"/>
    <property type="match status" value="1"/>
</dbReference>
<dbReference type="SMART" id="SM00042">
    <property type="entry name" value="CUB"/>
    <property type="match status" value="1"/>
</dbReference>
<feature type="region of interest" description="Disordered" evidence="3">
    <location>
        <begin position="604"/>
        <end position="717"/>
    </location>
</feature>
<dbReference type="Pfam" id="PF24311">
    <property type="entry name" value="THSD1_D3"/>
    <property type="match status" value="1"/>
</dbReference>
<feature type="chain" id="PRO_5043028414" description="CUB domain-containing protein" evidence="5">
    <location>
        <begin position="25"/>
        <end position="1063"/>
    </location>
</feature>
<feature type="transmembrane region" description="Helical" evidence="4">
    <location>
        <begin position="565"/>
        <end position="587"/>
    </location>
</feature>
<accession>A0AAN9G6L5</accession>
<dbReference type="SMART" id="SM00209">
    <property type="entry name" value="TSP1"/>
    <property type="match status" value="1"/>
</dbReference>
<feature type="compositionally biased region" description="Basic and acidic residues" evidence="3">
    <location>
        <begin position="901"/>
        <end position="910"/>
    </location>
</feature>
<keyword evidence="8" id="KW-1185">Reference proteome</keyword>
<comment type="caution">
    <text evidence="2">Lacks conserved residue(s) required for the propagation of feature annotation.</text>
</comment>
<feature type="region of interest" description="Disordered" evidence="3">
    <location>
        <begin position="736"/>
        <end position="1024"/>
    </location>
</feature>
<sequence length="1063" mass="115192">MVVFGQLLLTNLHFLLFFPDSLYSLVPPEVYVVFGGDLEVVFQMPGDVSVPNAFVRLQGRRPADQAWTEITTMGLPLGAKTGTLSAACGIVEFAGKYSLTMYMQVDGPVLTEVTFYAAWPSVVLRLPKTHYALTSQVPMEIDSRASCAPKLHREFLTLELYFQRIEDSGNAYAKLSDAEMVLAENFTAINKGAVKKDFACETFDLDGSYQVLLRSSSGSTLAVSNVMSLTFSASYHLQTMRRSVFPCPEDSTFEVLYSKPPCAGVDKLRVHKLEKQAPGSPASPLERVYVGEFETDPDKTGVKFNCSLFQENATGYCFDYVTVSKRGAVAEQKQLCLSAQPDAVLIQDGGWSPWTTWTSCSVTCGSGKRSRFRMCNDPLPEPGGRFCKGHSVQWTDCQVPCPDSLPRTPLRSPDFDPSCHCGCTRTTDSGEIIASGRCKGLATWIIKTEPGEQVTLTFRYYDILYERQWVKVRDGESQSDELLFFSHDQSSPHDVTSSSNVMRVELMTEVIMSSPAAMTVFPRNASLPIHVHGFIASYSAKATLSAAKLPPPLFRHVEPSVMQSAVTIVGIVVCVLVVVAVVIVAVVRQRYWRRMPKYSVANNEESPRHLVHSSSAQSSNPSSPGPHVQVDMDIPLTGGSGARRKSSSGQQRAASRASSISSTCSATLKKIRSRAEGATTPGSTGGGGGLVCNGSPKPSSKDYSNLDSPYSKNATPDDSVHDANFFKASPILKHVAPRSPKVHPHKLKASPGTPSSPGPSPSMTKHELLTRKRQGKKGGRGGGSTPVGEAEGERQVTGSSGSGSTSASKPDATVPATSATSTLTKAEINLTKPPSSGSSSRLGTPSDSRASSSGKKLRSPVDPKPFSAKAGPSKRHHYGNAAEQIPLMDSTDDIPSPLHQPKTEPKKTPTCEETSFIYPITKVRRPTSLTESYSIDTIESRGSSRSRTPKSPAPVVGRPSAMEERQTLLPKPDGQSPKSPREETLGAEKEEEKSSKSSSSSPSKLSMTSNKTMSPTRSIATPELEYDDFIMDDPLSYFEYDELNKLNWTGTEKLSRTQKKEDS</sequence>
<gene>
    <name evidence="7" type="ORF">V1264_004254</name>
</gene>
<dbReference type="GO" id="GO:0071944">
    <property type="term" value="C:cell periphery"/>
    <property type="evidence" value="ECO:0007669"/>
    <property type="project" value="TreeGrafter"/>
</dbReference>
<comment type="caution">
    <text evidence="7">The sequence shown here is derived from an EMBL/GenBank/DDBJ whole genome shotgun (WGS) entry which is preliminary data.</text>
</comment>
<dbReference type="InterPro" id="IPR036383">
    <property type="entry name" value="TSP1_rpt_sf"/>
</dbReference>
<dbReference type="PANTHER" id="PTHR16311:SF3">
    <property type="entry name" value="THROMBOSPONDIN TYPE-1 DOMAIN-CONTAINING PROTEIN 1"/>
    <property type="match status" value="1"/>
</dbReference>
<dbReference type="PROSITE" id="PS50092">
    <property type="entry name" value="TSP1"/>
    <property type="match status" value="1"/>
</dbReference>
<evidence type="ECO:0000259" key="6">
    <source>
        <dbReference type="PROSITE" id="PS01180"/>
    </source>
</evidence>
<evidence type="ECO:0000256" key="3">
    <source>
        <dbReference type="SAM" id="MobiDB-lite"/>
    </source>
</evidence>
<name>A0AAN9G6L5_9CAEN</name>
<feature type="compositionally biased region" description="Polar residues" evidence="3">
    <location>
        <begin position="927"/>
        <end position="946"/>
    </location>
</feature>
<dbReference type="CDD" id="cd00041">
    <property type="entry name" value="CUB"/>
    <property type="match status" value="1"/>
</dbReference>
<feature type="compositionally biased region" description="Polar residues" evidence="3">
    <location>
        <begin position="696"/>
        <end position="716"/>
    </location>
</feature>
<dbReference type="AlphaFoldDB" id="A0AAN9G6L5"/>
<dbReference type="InterPro" id="IPR000859">
    <property type="entry name" value="CUB_dom"/>
</dbReference>
<feature type="compositionally biased region" description="Low complexity" evidence="3">
    <location>
        <begin position="613"/>
        <end position="626"/>
    </location>
</feature>
<dbReference type="SUPFAM" id="SSF82895">
    <property type="entry name" value="TSP-1 type 1 repeat"/>
    <property type="match status" value="1"/>
</dbReference>
<feature type="compositionally biased region" description="Basic and acidic residues" evidence="3">
    <location>
        <begin position="979"/>
        <end position="995"/>
    </location>
</feature>
<dbReference type="PROSITE" id="PS01180">
    <property type="entry name" value="CUB"/>
    <property type="match status" value="1"/>
</dbReference>
<keyword evidence="1" id="KW-1015">Disulfide bond</keyword>
<evidence type="ECO:0000256" key="5">
    <source>
        <dbReference type="SAM" id="SignalP"/>
    </source>
</evidence>
<feature type="compositionally biased region" description="Polar residues" evidence="3">
    <location>
        <begin position="1007"/>
        <end position="1019"/>
    </location>
</feature>
<dbReference type="Gene3D" id="2.60.120.290">
    <property type="entry name" value="Spermadhesin, CUB domain"/>
    <property type="match status" value="1"/>
</dbReference>
<keyword evidence="4" id="KW-0812">Transmembrane</keyword>
<proteinExistence type="predicted"/>
<evidence type="ECO:0000313" key="8">
    <source>
        <dbReference type="Proteomes" id="UP001374579"/>
    </source>
</evidence>
<reference evidence="7 8" key="1">
    <citation type="submission" date="2024-02" db="EMBL/GenBank/DDBJ databases">
        <title>Chromosome-scale genome assembly of the rough periwinkle Littorina saxatilis.</title>
        <authorList>
            <person name="De Jode A."/>
            <person name="Faria R."/>
            <person name="Formenti G."/>
            <person name="Sims Y."/>
            <person name="Smith T.P."/>
            <person name="Tracey A."/>
            <person name="Wood J.M.D."/>
            <person name="Zagrodzka Z.B."/>
            <person name="Johannesson K."/>
            <person name="Butlin R.K."/>
            <person name="Leder E.H."/>
        </authorList>
    </citation>
    <scope>NUCLEOTIDE SEQUENCE [LARGE SCALE GENOMIC DNA]</scope>
    <source>
        <strain evidence="7">Snail1</strain>
        <tissue evidence="7">Muscle</tissue>
    </source>
</reference>
<evidence type="ECO:0000256" key="2">
    <source>
        <dbReference type="PROSITE-ProRule" id="PRU00059"/>
    </source>
</evidence>
<organism evidence="7 8">
    <name type="scientific">Littorina saxatilis</name>
    <dbReference type="NCBI Taxonomy" id="31220"/>
    <lineage>
        <taxon>Eukaryota</taxon>
        <taxon>Metazoa</taxon>
        <taxon>Spiralia</taxon>
        <taxon>Lophotrochozoa</taxon>
        <taxon>Mollusca</taxon>
        <taxon>Gastropoda</taxon>
        <taxon>Caenogastropoda</taxon>
        <taxon>Littorinimorpha</taxon>
        <taxon>Littorinoidea</taxon>
        <taxon>Littorinidae</taxon>
        <taxon>Littorina</taxon>
    </lineage>
</organism>
<feature type="compositionally biased region" description="Polar residues" evidence="3">
    <location>
        <begin position="815"/>
        <end position="824"/>
    </location>
</feature>
<evidence type="ECO:0000256" key="4">
    <source>
        <dbReference type="SAM" id="Phobius"/>
    </source>
</evidence>
<dbReference type="Proteomes" id="UP001374579">
    <property type="component" value="Unassembled WGS sequence"/>
</dbReference>